<dbReference type="STRING" id="413071.G9N9R4"/>
<dbReference type="GeneID" id="25796734"/>
<dbReference type="OrthoDB" id="671439at2759"/>
<proteinExistence type="predicted"/>
<dbReference type="InterPro" id="IPR036514">
    <property type="entry name" value="SGNH_hydro_sf"/>
</dbReference>
<evidence type="ECO:0000313" key="2">
    <source>
        <dbReference type="EMBL" id="EHK16682.1"/>
    </source>
</evidence>
<comment type="caution">
    <text evidence="2">The sequence shown here is derived from an EMBL/GenBank/DDBJ whole genome shotgun (WGS) entry which is preliminary data.</text>
</comment>
<dbReference type="OMA" id="VPIDRYK"/>
<name>G9N9R4_HYPVG</name>
<evidence type="ECO:0000313" key="3">
    <source>
        <dbReference type="Proteomes" id="UP000007115"/>
    </source>
</evidence>
<dbReference type="Proteomes" id="UP000007115">
    <property type="component" value="Unassembled WGS sequence"/>
</dbReference>
<organism evidence="2 3">
    <name type="scientific">Hypocrea virens (strain Gv29-8 / FGSC 10586)</name>
    <name type="common">Gliocladium virens</name>
    <name type="synonym">Trichoderma virens</name>
    <dbReference type="NCBI Taxonomy" id="413071"/>
    <lineage>
        <taxon>Eukaryota</taxon>
        <taxon>Fungi</taxon>
        <taxon>Dikarya</taxon>
        <taxon>Ascomycota</taxon>
        <taxon>Pezizomycotina</taxon>
        <taxon>Sordariomycetes</taxon>
        <taxon>Hypocreomycetidae</taxon>
        <taxon>Hypocreales</taxon>
        <taxon>Hypocreaceae</taxon>
        <taxon>Trichoderma</taxon>
    </lineage>
</organism>
<dbReference type="RefSeq" id="XP_013950881.1">
    <property type="nucleotide sequence ID" value="XM_014095406.1"/>
</dbReference>
<feature type="domain" description="SGNH hydrolase-type esterase" evidence="1">
    <location>
        <begin position="10"/>
        <end position="230"/>
    </location>
</feature>
<reference evidence="2 3" key="1">
    <citation type="journal article" date="2011" name="Genome Biol.">
        <title>Comparative genome sequence analysis underscores mycoparasitism as the ancestral life style of Trichoderma.</title>
        <authorList>
            <person name="Kubicek C.P."/>
            <person name="Herrera-Estrella A."/>
            <person name="Seidl-Seiboth V."/>
            <person name="Martinez D.A."/>
            <person name="Druzhinina I.S."/>
            <person name="Thon M."/>
            <person name="Zeilinger S."/>
            <person name="Casas-Flores S."/>
            <person name="Horwitz B.A."/>
            <person name="Mukherjee P.K."/>
            <person name="Mukherjee M."/>
            <person name="Kredics L."/>
            <person name="Alcaraz L.D."/>
            <person name="Aerts A."/>
            <person name="Antal Z."/>
            <person name="Atanasova L."/>
            <person name="Cervantes-Badillo M.G."/>
            <person name="Challacombe J."/>
            <person name="Chertkov O."/>
            <person name="McCluskey K."/>
            <person name="Coulpier F."/>
            <person name="Deshpande N."/>
            <person name="von Doehren H."/>
            <person name="Ebbole D.J."/>
            <person name="Esquivel-Naranjo E.U."/>
            <person name="Fekete E."/>
            <person name="Flipphi M."/>
            <person name="Glaser F."/>
            <person name="Gomez-Rodriguez E.Y."/>
            <person name="Gruber S."/>
            <person name="Han C."/>
            <person name="Henrissat B."/>
            <person name="Hermosa R."/>
            <person name="Hernandez-Onate M."/>
            <person name="Karaffa L."/>
            <person name="Kosti I."/>
            <person name="Le Crom S."/>
            <person name="Lindquist E."/>
            <person name="Lucas S."/>
            <person name="Luebeck M."/>
            <person name="Luebeck P.S."/>
            <person name="Margeot A."/>
            <person name="Metz B."/>
            <person name="Misra M."/>
            <person name="Nevalainen H."/>
            <person name="Omann M."/>
            <person name="Packer N."/>
            <person name="Perrone G."/>
            <person name="Uresti-Rivera E.E."/>
            <person name="Salamov A."/>
            <person name="Schmoll M."/>
            <person name="Seiboth B."/>
            <person name="Shapiro H."/>
            <person name="Sukno S."/>
            <person name="Tamayo-Ramos J.A."/>
            <person name="Tisch D."/>
            <person name="Wiest A."/>
            <person name="Wilkinson H.H."/>
            <person name="Zhang M."/>
            <person name="Coutinho P.M."/>
            <person name="Kenerley C.M."/>
            <person name="Monte E."/>
            <person name="Baker S.E."/>
            <person name="Grigoriev I.V."/>
        </authorList>
    </citation>
    <scope>NUCLEOTIDE SEQUENCE [LARGE SCALE GENOMIC DNA]</scope>
    <source>
        <strain evidence="3">Gv29-8 / FGSC 10586</strain>
    </source>
</reference>
<evidence type="ECO:0000259" key="1">
    <source>
        <dbReference type="Pfam" id="PF13472"/>
    </source>
</evidence>
<protein>
    <recommendedName>
        <fullName evidence="1">SGNH hydrolase-type esterase domain-containing protein</fullName>
    </recommendedName>
</protein>
<dbReference type="VEuPathDB" id="FungiDB:TRIVIDRAFT_65563"/>
<dbReference type="CDD" id="cd01838">
    <property type="entry name" value="Isoamyl_acetate_hydrolase_like"/>
    <property type="match status" value="1"/>
</dbReference>
<keyword evidence="3" id="KW-1185">Reference proteome</keyword>
<gene>
    <name evidence="2" type="ORF">TRIVIDRAFT_65563</name>
</gene>
<dbReference type="PANTHER" id="PTHR14209:SF19">
    <property type="entry name" value="ISOAMYL ACETATE-HYDROLYZING ESTERASE 1 HOMOLOG"/>
    <property type="match status" value="1"/>
</dbReference>
<dbReference type="InterPro" id="IPR013830">
    <property type="entry name" value="SGNH_hydro"/>
</dbReference>
<dbReference type="Gene3D" id="3.40.50.1110">
    <property type="entry name" value="SGNH hydrolase"/>
    <property type="match status" value="1"/>
</dbReference>
<dbReference type="PANTHER" id="PTHR14209">
    <property type="entry name" value="ISOAMYL ACETATE-HYDROLYZING ESTERASE 1"/>
    <property type="match status" value="1"/>
</dbReference>
<dbReference type="AlphaFoldDB" id="G9N9R4"/>
<dbReference type="InParanoid" id="G9N9R4"/>
<accession>G9N9R4</accession>
<dbReference type="InterPro" id="IPR045136">
    <property type="entry name" value="Iah1-like"/>
</dbReference>
<dbReference type="SUPFAM" id="SSF52266">
    <property type="entry name" value="SGNH hydrolase"/>
    <property type="match status" value="1"/>
</dbReference>
<dbReference type="Pfam" id="PF13472">
    <property type="entry name" value="Lipase_GDSL_2"/>
    <property type="match status" value="1"/>
</dbReference>
<dbReference type="EMBL" id="ABDF02000090">
    <property type="protein sequence ID" value="EHK16682.1"/>
    <property type="molecule type" value="Genomic_DNA"/>
</dbReference>
<dbReference type="HOGENOM" id="CLU_051989_0_0_1"/>
<dbReference type="eggNOG" id="KOG3035">
    <property type="taxonomic scope" value="Eukaryota"/>
</dbReference>
<sequence>MAKPYPQVILLGDSLLEFAATVHSGFSFQAALQTRLIRRFDVVNRGFSGWNTANVVKYLPEIFSEPSASSPKIAYLRGDRQIILLGANDAVLPLETTSQHVPIETYKENLSKIINDARIRAHNPKILLVTPPPADEIKLKGLDIAQGHASAIRRSAVTASYAEKAREVARENPGVILVDLWQAIMGEAISMAPGDYQPGGPWLGSPENGKQGGLDTLLPDGLHMGGEGYKVFFDEIKAHIGQDIVPEERGDYVLPDWRVVNPPKVALLPKPSPLQ</sequence>